<dbReference type="Proteomes" id="UP001201980">
    <property type="component" value="Unassembled WGS sequence"/>
</dbReference>
<feature type="compositionally biased region" description="Polar residues" evidence="1">
    <location>
        <begin position="718"/>
        <end position="727"/>
    </location>
</feature>
<comment type="caution">
    <text evidence="4">The sequence shown here is derived from an EMBL/GenBank/DDBJ whole genome shotgun (WGS) entry which is preliminary data.</text>
</comment>
<dbReference type="GO" id="GO:0015629">
    <property type="term" value="C:actin cytoskeleton"/>
    <property type="evidence" value="ECO:0007669"/>
    <property type="project" value="TreeGrafter"/>
</dbReference>
<feature type="compositionally biased region" description="Polar residues" evidence="1">
    <location>
        <begin position="301"/>
        <end position="312"/>
    </location>
</feature>
<feature type="compositionally biased region" description="Polar residues" evidence="1">
    <location>
        <begin position="939"/>
        <end position="956"/>
    </location>
</feature>
<feature type="compositionally biased region" description="Polar residues" evidence="1">
    <location>
        <begin position="171"/>
        <end position="195"/>
    </location>
</feature>
<dbReference type="GO" id="GO:0008154">
    <property type="term" value="P:actin polymerization or depolymerization"/>
    <property type="evidence" value="ECO:0007669"/>
    <property type="project" value="TreeGrafter"/>
</dbReference>
<feature type="compositionally biased region" description="Basic residues" evidence="1">
    <location>
        <begin position="889"/>
        <end position="901"/>
    </location>
</feature>
<accession>A0AAD5RMA3</accession>
<protein>
    <submittedName>
        <fullName evidence="4">Gelsolin repeat protein</fullName>
    </submittedName>
</protein>
<feature type="compositionally biased region" description="Polar residues" evidence="1">
    <location>
        <begin position="490"/>
        <end position="505"/>
    </location>
</feature>
<dbReference type="GO" id="GO:0005546">
    <property type="term" value="F:phosphatidylinositol-4,5-bisphosphate binding"/>
    <property type="evidence" value="ECO:0007669"/>
    <property type="project" value="TreeGrafter"/>
</dbReference>
<dbReference type="EMBL" id="JAKWBI020000249">
    <property type="protein sequence ID" value="KAJ2897977.1"/>
    <property type="molecule type" value="Genomic_DNA"/>
</dbReference>
<feature type="region of interest" description="Disordered" evidence="1">
    <location>
        <begin position="17"/>
        <end position="606"/>
    </location>
</feature>
<feature type="domain" description="DUF4045" evidence="2">
    <location>
        <begin position="2"/>
        <end position="683"/>
    </location>
</feature>
<evidence type="ECO:0000259" key="3">
    <source>
        <dbReference type="Pfam" id="PF25480"/>
    </source>
</evidence>
<sequence>MSEEVTNFLKQVRELGDRRIEEDEARSRELEEKILQEKKERQARRAERARSISPQKSSPANTPPPSAGGTSQILDGASLLATSSPALDSLSNPYPSSRGDHEPHNPTMDPPLSTSPTKENESPFDSDLKRSTFSGSSQARASHLSWQRRPNSQIGSRSRPLSMVAAENAAVRSNNHSPTPDDSSISKDQISNALSSKDPAWFRQTADRGHDSAAFRGSQVEDTERLDMSSLKTQVPGMSRDSSAEPQKDEHIQAVESPAVRTNPVSSFPLTPSQRLGPPSSAPQSAVADDTPHSPSLPGSGRTSPVRSTSPTKGIGGFVQSAMMKRSDSVNKRWSVQSPPGLARAGSIATNRHSRGVGQMHNSKPSLSSRPVSMIQSPSTLSADFKPSSSNEPEEPQESGSRPGETSAKSISIDTSVTSGEEDTGDKNTEHKTPPASPSKTIDQRRWSPTKASWLESALSKPESPKPKPAPPVSQQPSWMVELNKAKAQKANNPSVDLGKSGSTSSHKHAVNTGGLMRAPPLGANVKPPSTISGLEGIASAKAASVQTSVGSLRGNLKKAAPPPPPAKPTGQGSEVDDVDAKIATPGNKQKPETPPKKDFRANLKHRSAAEALAAKNSKQPANELKNVFGNLRRTTTQKHVPADKFKDNLLRGKAALNATGGPKMSERRDELKDAILRKKEEFKKAQLEGRSVTKKPSNIGDNTALPEGQAKRAALGQSLTGSSTAAQGAGEAPDSKRPDALSQRTSSDPLSTITSSKPSEAPVSGLNRVSTLEATRSPSSGHSVALETKQVLDSRPTHVAARPTTASPQPTPSLRKETSTATRPQIKTTVSSGSLADRFNPALAGLLARGPLVSGSGPSDGGNSTSQPGPQTQSSAEPNGPRPQLTHMTKHRARGPRRKAPSSNTETAKKVDKPVSENGPSSTAPPKPSAAEMRPDSLNLTEDPSPSIAPQQKVQAAQLPPLAFDVKSSKMPPPSKPTALSSVVPLVDSSRKVVGDKPQPKGERIDLVDPPKPNLTPESSSQGQEMEPAQISIASIHEQVAIAAAAKKGMPPPKRLLEEKTGEKTVQPPSPKKLDMSRMFKFDIPEAEPPKPVEHLWSDPQPAIRPKPVIGRTVSPIRGDLTPKTPETTKSQPPRPLPEPVVSQKAVEPIDTSKPARSLPDPVVPPRTLEPTVDVVQESGTSRVKPPPMLSPRPLPTAPVAGNPVSSPPHSRSPTRSPRRQSPDIAGMLSNFFGARRPNREYLVDTGGVLASKPKTQGRIQTLKAQLFQISNTGKKQPVPTHHERVLFEREMYLCPHTYQNEARKKVTEVYFWAGDEVPVSVVEDAEIFVNKEARAMGGKLCKMQQGKETPEFIQALGGIVIIRRGSSNKYDSLAPNMLCGRRHLGQIIFDEVDFSASNLCSGFPFLITQQARCFLWKGKGSDVDELSCARLIGMDLTLTGELDEIDDGAEPPSFWQIFDGRSRTGSADHWRLKPNYQRYGARLFCSDSSSTNQQIYEISPFSQTDLSSSHIYIMDAFFELYILVGVRAQAEYVSFHNALDFAQEYAILASSMEDRPFVPVSTVVLEGIPRDLKSVFRKWRDSHSITTHAQPQGAVSPGLRRGRSLRIVPLNMALQALSD</sequence>
<evidence type="ECO:0000259" key="2">
    <source>
        <dbReference type="Pfam" id="PF13254"/>
    </source>
</evidence>
<feature type="compositionally biased region" description="Polar residues" evidence="1">
    <location>
        <begin position="360"/>
        <end position="382"/>
    </location>
</feature>
<feature type="compositionally biased region" description="Basic and acidic residues" evidence="1">
    <location>
        <begin position="1073"/>
        <end position="1098"/>
    </location>
</feature>
<feature type="compositionally biased region" description="Polar residues" evidence="1">
    <location>
        <begin position="131"/>
        <end position="156"/>
    </location>
</feature>
<evidence type="ECO:0000313" key="5">
    <source>
        <dbReference type="Proteomes" id="UP001201980"/>
    </source>
</evidence>
<feature type="compositionally biased region" description="Basic and acidic residues" evidence="1">
    <location>
        <begin position="17"/>
        <end position="50"/>
    </location>
</feature>
<feature type="region of interest" description="Disordered" evidence="1">
    <location>
        <begin position="687"/>
        <end position="1028"/>
    </location>
</feature>
<feature type="compositionally biased region" description="Basic and acidic residues" evidence="1">
    <location>
        <begin position="242"/>
        <end position="253"/>
    </location>
</feature>
<proteinExistence type="predicted"/>
<dbReference type="SMART" id="SM00262">
    <property type="entry name" value="GEL"/>
    <property type="match status" value="3"/>
</dbReference>
<dbReference type="InterPro" id="IPR007122">
    <property type="entry name" value="Villin/Gelsolin"/>
</dbReference>
<dbReference type="GO" id="GO:0051015">
    <property type="term" value="F:actin filament binding"/>
    <property type="evidence" value="ECO:0007669"/>
    <property type="project" value="InterPro"/>
</dbReference>
<evidence type="ECO:0000313" key="4">
    <source>
        <dbReference type="EMBL" id="KAJ2897977.1"/>
    </source>
</evidence>
<dbReference type="InterPro" id="IPR029006">
    <property type="entry name" value="ADF-H/Gelsolin-like_dom_sf"/>
</dbReference>
<dbReference type="Pfam" id="PF13254">
    <property type="entry name" value="DUF4045"/>
    <property type="match status" value="1"/>
</dbReference>
<reference evidence="4" key="1">
    <citation type="submission" date="2022-07" db="EMBL/GenBank/DDBJ databases">
        <title>Draft genome sequence of Zalerion maritima ATCC 34329, a (micro)plastics degrading marine fungus.</title>
        <authorList>
            <person name="Paco A."/>
            <person name="Goncalves M.F.M."/>
            <person name="Rocha-Santos T.A.P."/>
            <person name="Alves A."/>
        </authorList>
    </citation>
    <scope>NUCLEOTIDE SEQUENCE</scope>
    <source>
        <strain evidence="4">ATCC 34329</strain>
    </source>
</reference>
<gene>
    <name evidence="4" type="ORF">MKZ38_004245</name>
</gene>
<feature type="compositionally biased region" description="Basic and acidic residues" evidence="1">
    <location>
        <begin position="990"/>
        <end position="1010"/>
    </location>
</feature>
<feature type="compositionally biased region" description="Low complexity" evidence="1">
    <location>
        <begin position="1205"/>
        <end position="1217"/>
    </location>
</feature>
<feature type="compositionally biased region" description="Polar residues" evidence="1">
    <location>
        <begin position="768"/>
        <end position="783"/>
    </location>
</feature>
<dbReference type="PANTHER" id="PTHR11977:SF133">
    <property type="entry name" value="DUF4045 DOMAIN-CONTAINING PROTEIN"/>
    <property type="match status" value="1"/>
</dbReference>
<dbReference type="GO" id="GO:0051016">
    <property type="term" value="P:barbed-end actin filament capping"/>
    <property type="evidence" value="ECO:0007669"/>
    <property type="project" value="TreeGrafter"/>
</dbReference>
<dbReference type="GO" id="GO:0005737">
    <property type="term" value="C:cytoplasm"/>
    <property type="evidence" value="ECO:0007669"/>
    <property type="project" value="TreeGrafter"/>
</dbReference>
<feature type="compositionally biased region" description="Low complexity" evidence="1">
    <location>
        <begin position="865"/>
        <end position="876"/>
    </location>
</feature>
<evidence type="ECO:0000256" key="1">
    <source>
        <dbReference type="SAM" id="MobiDB-lite"/>
    </source>
</evidence>
<feature type="compositionally biased region" description="Pro residues" evidence="1">
    <location>
        <begin position="1186"/>
        <end position="1198"/>
    </location>
</feature>
<dbReference type="SUPFAM" id="SSF55753">
    <property type="entry name" value="Actin depolymerizing proteins"/>
    <property type="match status" value="3"/>
</dbReference>
<dbReference type="Gene3D" id="3.40.20.10">
    <property type="entry name" value="Severin"/>
    <property type="match status" value="3"/>
</dbReference>
<dbReference type="InterPro" id="IPR025118">
    <property type="entry name" value="DUF4045"/>
</dbReference>
<dbReference type="Pfam" id="PF25480">
    <property type="entry name" value="DUF7904"/>
    <property type="match status" value="1"/>
</dbReference>
<keyword evidence="5" id="KW-1185">Reference proteome</keyword>
<feature type="compositionally biased region" description="Polar residues" evidence="1">
    <location>
        <begin position="80"/>
        <end position="95"/>
    </location>
</feature>
<feature type="compositionally biased region" description="Polar residues" evidence="1">
    <location>
        <begin position="820"/>
        <end position="835"/>
    </location>
</feature>
<feature type="compositionally biased region" description="Polar residues" evidence="1">
    <location>
        <begin position="743"/>
        <end position="759"/>
    </location>
</feature>
<dbReference type="GO" id="GO:0051014">
    <property type="term" value="P:actin filament severing"/>
    <property type="evidence" value="ECO:0007669"/>
    <property type="project" value="TreeGrafter"/>
</dbReference>
<organism evidence="4 5">
    <name type="scientific">Zalerion maritima</name>
    <dbReference type="NCBI Taxonomy" id="339359"/>
    <lineage>
        <taxon>Eukaryota</taxon>
        <taxon>Fungi</taxon>
        <taxon>Dikarya</taxon>
        <taxon>Ascomycota</taxon>
        <taxon>Pezizomycotina</taxon>
        <taxon>Sordariomycetes</taxon>
        <taxon>Lulworthiomycetidae</taxon>
        <taxon>Lulworthiales</taxon>
        <taxon>Lulworthiaceae</taxon>
        <taxon>Zalerion</taxon>
    </lineage>
</organism>
<name>A0AAD5RMA3_9PEZI</name>
<dbReference type="PRINTS" id="PR00597">
    <property type="entry name" value="GELSOLIN"/>
</dbReference>
<feature type="compositionally biased region" description="Basic and acidic residues" evidence="1">
    <location>
        <begin position="118"/>
        <end position="130"/>
    </location>
</feature>
<dbReference type="PANTHER" id="PTHR11977">
    <property type="entry name" value="VILLIN"/>
    <property type="match status" value="1"/>
</dbReference>
<feature type="compositionally biased region" description="Polar residues" evidence="1">
    <location>
        <begin position="263"/>
        <end position="274"/>
    </location>
</feature>
<dbReference type="InterPro" id="IPR057226">
    <property type="entry name" value="DUF7904"/>
</dbReference>
<feature type="compositionally biased region" description="Basic and acidic residues" evidence="1">
    <location>
        <begin position="590"/>
        <end position="602"/>
    </location>
</feature>
<feature type="domain" description="DUF7904" evidence="3">
    <location>
        <begin position="1267"/>
        <end position="1366"/>
    </location>
</feature>
<feature type="compositionally biased region" description="Polar residues" evidence="1">
    <location>
        <begin position="407"/>
        <end position="419"/>
    </location>
</feature>
<feature type="region of interest" description="Disordered" evidence="1">
    <location>
        <begin position="1049"/>
        <end position="1226"/>
    </location>
</feature>
<feature type="compositionally biased region" description="Low complexity" evidence="1">
    <location>
        <begin position="842"/>
        <end position="853"/>
    </location>
</feature>